<dbReference type="EMBL" id="CP109491">
    <property type="protein sequence ID" value="WUX41421.1"/>
    <property type="molecule type" value="Genomic_DNA"/>
</dbReference>
<evidence type="ECO:0000313" key="1">
    <source>
        <dbReference type="EMBL" id="WUX41421.1"/>
    </source>
</evidence>
<name>A0ABZ1ZRM9_STRAQ</name>
<reference evidence="1" key="1">
    <citation type="submission" date="2022-10" db="EMBL/GenBank/DDBJ databases">
        <title>The complete genomes of actinobacterial strains from the NBC collection.</title>
        <authorList>
            <person name="Joergensen T.S."/>
            <person name="Alvarez Arevalo M."/>
            <person name="Sterndorff E.B."/>
            <person name="Faurdal D."/>
            <person name="Vuksanovic O."/>
            <person name="Mourched A.-S."/>
            <person name="Charusanti P."/>
            <person name="Shaw S."/>
            <person name="Blin K."/>
            <person name="Weber T."/>
        </authorList>
    </citation>
    <scope>NUCLEOTIDE SEQUENCE</scope>
    <source>
        <strain evidence="1">NBC_01436</strain>
    </source>
</reference>
<evidence type="ECO:0000313" key="2">
    <source>
        <dbReference type="Proteomes" id="UP001431926"/>
    </source>
</evidence>
<gene>
    <name evidence="1" type="ORF">OG367_36640</name>
</gene>
<organism evidence="1 2">
    <name type="scientific">Streptomyces anulatus</name>
    <name type="common">Streptomyces chrysomallus</name>
    <dbReference type="NCBI Taxonomy" id="1892"/>
    <lineage>
        <taxon>Bacteria</taxon>
        <taxon>Bacillati</taxon>
        <taxon>Actinomycetota</taxon>
        <taxon>Actinomycetes</taxon>
        <taxon>Kitasatosporales</taxon>
        <taxon>Streptomycetaceae</taxon>
        <taxon>Streptomyces</taxon>
    </lineage>
</organism>
<accession>A0ABZ1ZRM9</accession>
<dbReference type="RefSeq" id="WP_329359177.1">
    <property type="nucleotide sequence ID" value="NZ_CP109490.1"/>
</dbReference>
<proteinExistence type="predicted"/>
<keyword evidence="2" id="KW-1185">Reference proteome</keyword>
<dbReference type="Proteomes" id="UP001431926">
    <property type="component" value="Chromosome"/>
</dbReference>
<sequence length="55" mass="6123">MRRQVDAPATPSRPLPADWNRAADEALLGFTDADLREQAEAIRSGARYVLRARVT</sequence>
<protein>
    <submittedName>
        <fullName evidence="1">Uncharacterized protein</fullName>
    </submittedName>
</protein>